<reference evidence="14 15" key="1">
    <citation type="submission" date="2018-06" db="EMBL/GenBank/DDBJ databases">
        <title>Genomic Encyclopedia of Archaeal and Bacterial Type Strains, Phase II (KMG-II): from individual species to whole genera.</title>
        <authorList>
            <person name="Goeker M."/>
        </authorList>
    </citation>
    <scope>NUCLEOTIDE SEQUENCE [LARGE SCALE GENOMIC DNA]</scope>
    <source>
        <strain evidence="14 15">DSM 23522</strain>
    </source>
</reference>
<dbReference type="SUPFAM" id="SSF49464">
    <property type="entry name" value="Carboxypeptidase regulatory domain-like"/>
    <property type="match status" value="1"/>
</dbReference>
<dbReference type="NCBIfam" id="TIGR04056">
    <property type="entry name" value="OMP_RagA_SusC"/>
    <property type="match status" value="1"/>
</dbReference>
<dbReference type="NCBIfam" id="TIGR04057">
    <property type="entry name" value="SusC_RagA_signa"/>
    <property type="match status" value="1"/>
</dbReference>
<dbReference type="PROSITE" id="PS52016">
    <property type="entry name" value="TONB_DEPENDENT_REC_3"/>
    <property type="match status" value="1"/>
</dbReference>
<dbReference type="Gene3D" id="2.170.130.10">
    <property type="entry name" value="TonB-dependent receptor, plug domain"/>
    <property type="match status" value="1"/>
</dbReference>
<comment type="similarity">
    <text evidence="8 9">Belongs to the TonB-dependent receptor family.</text>
</comment>
<dbReference type="InterPro" id="IPR000531">
    <property type="entry name" value="Beta-barrel_TonB"/>
</dbReference>
<keyword evidence="7 8" id="KW-0998">Cell outer membrane</keyword>
<evidence type="ECO:0000256" key="2">
    <source>
        <dbReference type="ARBA" id="ARBA00022448"/>
    </source>
</evidence>
<dbReference type="SUPFAM" id="SSF56935">
    <property type="entry name" value="Porins"/>
    <property type="match status" value="1"/>
</dbReference>
<evidence type="ECO:0000256" key="8">
    <source>
        <dbReference type="PROSITE-ProRule" id="PRU01360"/>
    </source>
</evidence>
<dbReference type="AlphaFoldDB" id="A0A327R3P0"/>
<evidence type="ECO:0000259" key="12">
    <source>
        <dbReference type="Pfam" id="PF00593"/>
    </source>
</evidence>
<keyword evidence="6 8" id="KW-0472">Membrane</keyword>
<evidence type="ECO:0000256" key="10">
    <source>
        <dbReference type="SAM" id="MobiDB-lite"/>
    </source>
</evidence>
<keyword evidence="15" id="KW-1185">Reference proteome</keyword>
<evidence type="ECO:0000256" key="9">
    <source>
        <dbReference type="RuleBase" id="RU003357"/>
    </source>
</evidence>
<evidence type="ECO:0000313" key="14">
    <source>
        <dbReference type="EMBL" id="RAJ11439.1"/>
    </source>
</evidence>
<evidence type="ECO:0000256" key="6">
    <source>
        <dbReference type="ARBA" id="ARBA00023136"/>
    </source>
</evidence>
<keyword evidence="14" id="KW-0675">Receptor</keyword>
<evidence type="ECO:0000256" key="1">
    <source>
        <dbReference type="ARBA" id="ARBA00004571"/>
    </source>
</evidence>
<feature type="chain" id="PRO_5016442350" evidence="11">
    <location>
        <begin position="22"/>
        <end position="982"/>
    </location>
</feature>
<dbReference type="InterPro" id="IPR037066">
    <property type="entry name" value="Plug_dom_sf"/>
</dbReference>
<dbReference type="InterPro" id="IPR008969">
    <property type="entry name" value="CarboxyPept-like_regulatory"/>
</dbReference>
<dbReference type="Gene3D" id="2.40.170.20">
    <property type="entry name" value="TonB-dependent receptor, beta-barrel domain"/>
    <property type="match status" value="1"/>
</dbReference>
<feature type="region of interest" description="Disordered" evidence="10">
    <location>
        <begin position="512"/>
        <end position="533"/>
    </location>
</feature>
<organism evidence="14 15">
    <name type="scientific">Arenibacter echinorum</name>
    <dbReference type="NCBI Taxonomy" id="440515"/>
    <lineage>
        <taxon>Bacteria</taxon>
        <taxon>Pseudomonadati</taxon>
        <taxon>Bacteroidota</taxon>
        <taxon>Flavobacteriia</taxon>
        <taxon>Flavobacteriales</taxon>
        <taxon>Flavobacteriaceae</taxon>
        <taxon>Arenibacter</taxon>
    </lineage>
</organism>
<feature type="domain" description="TonB-dependent receptor plug" evidence="13">
    <location>
        <begin position="114"/>
        <end position="229"/>
    </location>
</feature>
<evidence type="ECO:0000256" key="7">
    <source>
        <dbReference type="ARBA" id="ARBA00023237"/>
    </source>
</evidence>
<dbReference type="Pfam" id="PF13715">
    <property type="entry name" value="CarbopepD_reg_2"/>
    <property type="match status" value="1"/>
</dbReference>
<feature type="signal peptide" evidence="11">
    <location>
        <begin position="1"/>
        <end position="21"/>
    </location>
</feature>
<gene>
    <name evidence="14" type="ORF">LV92_02367</name>
</gene>
<keyword evidence="4 8" id="KW-0812">Transmembrane</keyword>
<dbReference type="EMBL" id="QLLN01000004">
    <property type="protein sequence ID" value="RAJ11439.1"/>
    <property type="molecule type" value="Genomic_DNA"/>
</dbReference>
<name>A0A327R3P0_9FLAO</name>
<protein>
    <submittedName>
        <fullName evidence="14">Iron complex outermembrane receptor protein</fullName>
    </submittedName>
</protein>
<dbReference type="InterPro" id="IPR023996">
    <property type="entry name" value="TonB-dep_OMP_SusC/RagA"/>
</dbReference>
<keyword evidence="3 8" id="KW-1134">Transmembrane beta strand</keyword>
<dbReference type="Proteomes" id="UP000249696">
    <property type="component" value="Unassembled WGS sequence"/>
</dbReference>
<dbReference type="Gene3D" id="2.60.40.1120">
    <property type="entry name" value="Carboxypeptidase-like, regulatory domain"/>
    <property type="match status" value="1"/>
</dbReference>
<dbReference type="InterPro" id="IPR036942">
    <property type="entry name" value="Beta-barrel_TonB_sf"/>
</dbReference>
<keyword evidence="11" id="KW-0732">Signal</keyword>
<dbReference type="Pfam" id="PF00593">
    <property type="entry name" value="TonB_dep_Rec_b-barrel"/>
    <property type="match status" value="1"/>
</dbReference>
<keyword evidence="5 9" id="KW-0798">TonB box</keyword>
<sequence>MKKLKFLMFVFVIGTSMTSWAQTTITGTVSDEQNVPLPGATVLEKGTKNGTTTDFDGNFTIQVSDESAILAVSFLGYATSEIPLNGQSNVSISLQEDSSLLDEVVVVGYGTQKIKDVTGAVKRVTSEDFNKGVVNNAGQLIQGKAAGVNVTSSSGEPGSGQRIVIRGQGTIRSGSGPLFVLDGFPLGLAGTGSSESPLNFINPDDIESIDVLKDASATAIYGSRGANGVVIITTKSGKAGVSKISLSTDVGVSTLARKLDVFSADEFRREVAAIPGSELIDGGGSTDWQEELTRAAITQNYNLVLSGGTDKLNYYASLGLQDQEGIVYNSDLKRTSARINVTQKLLDNRLRIDYNLNTTLTDQSRNNNLGYSTNPTFNAYTADGEINNPLNWNNPLLSNKYNGDFSESRRILINIAPSFEILDGLVYKLNYGYENRSSDRDQQTIANSDRNDLGFLRQSFGKYENNLIENYLTYTFDVGEHNLSILGGHSYQKTFARNSSWSIDEFPSDTGIDPRNNPGLGGDTNITDHRPTGSTYEDELQSYFGRANWSFMDRYLFTATVRADGSSKFGKNNKYGVFSSFAGSWRIIEEDFMEGSIFSDLKLRAGWGQTGNQEIPGKITKASFRVSNSSNVSYPIDQNGAYPVGSEYTRFANPDIQWEVSTQSNVGVDFGLFDGSLTGTVDYFHKVSDNILLEVVPVDPIVPAPTYWTNVPDMTITNKGLEVALDYSKRNPDGLSYGFGGNATFIDNLVEDSPFTIVTTGSASGQGLTDATINGFVSGEAIGAFYMQTFTGIGPDGLSEFADTDGDGEITEKDRTIVGSALPDMTYNFYANFKYKGFDFNVNFNGVSGNEIYDHTAMGSFYKTLLSKSNNTTAAAIEYPEESIINSAAVSTRYLKDGSYLRLNNMTFGYSFDTKSMSWASNWLQEFRLSFTGQNLFVITDYDGYDPEVNTDSSTNGIQSFGIDKFAYPKARTFVFGVNVSF</sequence>
<dbReference type="InterPro" id="IPR039426">
    <property type="entry name" value="TonB-dep_rcpt-like"/>
</dbReference>
<comment type="subcellular location">
    <subcellularLocation>
        <location evidence="1 8">Cell outer membrane</location>
        <topology evidence="1 8">Multi-pass membrane protein</topology>
    </subcellularLocation>
</comment>
<evidence type="ECO:0000256" key="3">
    <source>
        <dbReference type="ARBA" id="ARBA00022452"/>
    </source>
</evidence>
<evidence type="ECO:0000256" key="11">
    <source>
        <dbReference type="SAM" id="SignalP"/>
    </source>
</evidence>
<comment type="caution">
    <text evidence="14">The sequence shown here is derived from an EMBL/GenBank/DDBJ whole genome shotgun (WGS) entry which is preliminary data.</text>
</comment>
<evidence type="ECO:0000313" key="15">
    <source>
        <dbReference type="Proteomes" id="UP000249696"/>
    </source>
</evidence>
<evidence type="ECO:0000256" key="4">
    <source>
        <dbReference type="ARBA" id="ARBA00022692"/>
    </source>
</evidence>
<proteinExistence type="inferred from homology"/>
<feature type="domain" description="TonB-dependent receptor-like beta-barrel" evidence="12">
    <location>
        <begin position="354"/>
        <end position="936"/>
    </location>
</feature>
<dbReference type="Pfam" id="PF07715">
    <property type="entry name" value="Plug"/>
    <property type="match status" value="1"/>
</dbReference>
<dbReference type="InterPro" id="IPR012910">
    <property type="entry name" value="Plug_dom"/>
</dbReference>
<accession>A0A327R3P0</accession>
<dbReference type="GO" id="GO:0009279">
    <property type="term" value="C:cell outer membrane"/>
    <property type="evidence" value="ECO:0007669"/>
    <property type="project" value="UniProtKB-SubCell"/>
</dbReference>
<dbReference type="FunFam" id="2.60.40.1120:FF:000003">
    <property type="entry name" value="Outer membrane protein Omp121"/>
    <property type="match status" value="1"/>
</dbReference>
<keyword evidence="2 8" id="KW-0813">Transport</keyword>
<dbReference type="InterPro" id="IPR023997">
    <property type="entry name" value="TonB-dep_OMP_SusC/RagA_CS"/>
</dbReference>
<evidence type="ECO:0000259" key="13">
    <source>
        <dbReference type="Pfam" id="PF07715"/>
    </source>
</evidence>
<dbReference type="RefSeq" id="WP_211322966.1">
    <property type="nucleotide sequence ID" value="NZ_QLLN01000004.1"/>
</dbReference>
<evidence type="ECO:0000256" key="5">
    <source>
        <dbReference type="ARBA" id="ARBA00023077"/>
    </source>
</evidence>